<gene>
    <name evidence="2" type="ORF">CKY28_05710</name>
</gene>
<feature type="transmembrane region" description="Helical" evidence="1">
    <location>
        <begin position="182"/>
        <end position="200"/>
    </location>
</feature>
<keyword evidence="1" id="KW-0472">Membrane</keyword>
<organism evidence="2 3">
    <name type="scientific">Sphingomonas lenta</name>
    <dbReference type="NCBI Taxonomy" id="1141887"/>
    <lineage>
        <taxon>Bacteria</taxon>
        <taxon>Pseudomonadati</taxon>
        <taxon>Pseudomonadota</taxon>
        <taxon>Alphaproteobacteria</taxon>
        <taxon>Sphingomonadales</taxon>
        <taxon>Sphingomonadaceae</taxon>
        <taxon>Sphingomonas</taxon>
    </lineage>
</organism>
<feature type="transmembrane region" description="Helical" evidence="1">
    <location>
        <begin position="143"/>
        <end position="161"/>
    </location>
</feature>
<sequence length="213" mass="22181">MPGYLALGFGMTALTAFEATIAYTTLRSWLGDAVDWLLLPPSFLLAIVAARIARHVGKPAAQAMFFGLAALVGTAAGLLFASFGYHSAPVFLMLAVTFAGLELGLLPWLKGDLRPTGFLRAGVVALGGTAAVGLTFSVSDDQLSFMVAGVTIAVWLLALKVRLIEDPLVANPDRDETWVARTALLLFSGALVPIGGRYSLSGADSGGGPKRTS</sequence>
<evidence type="ECO:0000313" key="2">
    <source>
        <dbReference type="EMBL" id="PAX08849.1"/>
    </source>
</evidence>
<keyword evidence="3" id="KW-1185">Reference proteome</keyword>
<dbReference type="EMBL" id="NSLI01000002">
    <property type="protein sequence ID" value="PAX08849.1"/>
    <property type="molecule type" value="Genomic_DNA"/>
</dbReference>
<feature type="transmembrane region" description="Helical" evidence="1">
    <location>
        <begin position="34"/>
        <end position="53"/>
    </location>
</feature>
<protein>
    <submittedName>
        <fullName evidence="2">Uncharacterized protein</fullName>
    </submittedName>
</protein>
<name>A0A2A2SHZ2_9SPHN</name>
<evidence type="ECO:0000256" key="1">
    <source>
        <dbReference type="SAM" id="Phobius"/>
    </source>
</evidence>
<keyword evidence="1" id="KW-1133">Transmembrane helix</keyword>
<reference evidence="3" key="1">
    <citation type="submission" date="2017-09" db="EMBL/GenBank/DDBJ databases">
        <authorList>
            <person name="Feng G."/>
            <person name="Zhu H."/>
        </authorList>
    </citation>
    <scope>NUCLEOTIDE SEQUENCE [LARGE SCALE GENOMIC DNA]</scope>
    <source>
        <strain evidence="3">1PNM-20</strain>
    </source>
</reference>
<feature type="transmembrane region" description="Helical" evidence="1">
    <location>
        <begin position="65"/>
        <end position="85"/>
    </location>
</feature>
<comment type="caution">
    <text evidence="2">The sequence shown here is derived from an EMBL/GenBank/DDBJ whole genome shotgun (WGS) entry which is preliminary data.</text>
</comment>
<dbReference type="Proteomes" id="UP000218151">
    <property type="component" value="Unassembled WGS sequence"/>
</dbReference>
<feature type="transmembrane region" description="Helical" evidence="1">
    <location>
        <begin position="91"/>
        <end position="109"/>
    </location>
</feature>
<proteinExistence type="predicted"/>
<keyword evidence="1" id="KW-0812">Transmembrane</keyword>
<feature type="transmembrane region" description="Helical" evidence="1">
    <location>
        <begin position="118"/>
        <end position="137"/>
    </location>
</feature>
<accession>A0A2A2SHZ2</accession>
<dbReference type="AlphaFoldDB" id="A0A2A2SHZ2"/>
<evidence type="ECO:0000313" key="3">
    <source>
        <dbReference type="Proteomes" id="UP000218151"/>
    </source>
</evidence>